<dbReference type="InterPro" id="IPR058678">
    <property type="entry name" value="ARM_PUB"/>
</dbReference>
<dbReference type="GO" id="GO:0006952">
    <property type="term" value="P:defense response"/>
    <property type="evidence" value="ECO:0007669"/>
    <property type="project" value="UniProtKB-ARBA"/>
</dbReference>
<evidence type="ECO:0000313" key="8">
    <source>
        <dbReference type="Proteomes" id="UP000631114"/>
    </source>
</evidence>
<evidence type="ECO:0000256" key="4">
    <source>
        <dbReference type="ARBA" id="ARBA00022786"/>
    </source>
</evidence>
<keyword evidence="8" id="KW-1185">Reference proteome</keyword>
<dbReference type="Proteomes" id="UP000631114">
    <property type="component" value="Unassembled WGS sequence"/>
</dbReference>
<dbReference type="CDD" id="cd16664">
    <property type="entry name" value="RING-Ubox_PUB"/>
    <property type="match status" value="1"/>
</dbReference>
<comment type="pathway">
    <text evidence="2 5">Protein modification; protein ubiquitination.</text>
</comment>
<dbReference type="SUPFAM" id="SSF57850">
    <property type="entry name" value="RING/U-box"/>
    <property type="match status" value="1"/>
</dbReference>
<proteinExistence type="predicted"/>
<keyword evidence="4 5" id="KW-0833">Ubl conjugation pathway</keyword>
<dbReference type="OrthoDB" id="10064100at2759"/>
<dbReference type="Gene3D" id="1.25.10.10">
    <property type="entry name" value="Leucine-rich Repeat Variant"/>
    <property type="match status" value="1"/>
</dbReference>
<dbReference type="InterPro" id="IPR003613">
    <property type="entry name" value="Ubox_domain"/>
</dbReference>
<dbReference type="GO" id="GO:0061630">
    <property type="term" value="F:ubiquitin protein ligase activity"/>
    <property type="evidence" value="ECO:0007669"/>
    <property type="project" value="UniProtKB-UniRule"/>
</dbReference>
<feature type="domain" description="U-box" evidence="6">
    <location>
        <begin position="7"/>
        <end position="83"/>
    </location>
</feature>
<accession>A0A835HJN9</accession>
<dbReference type="Pfam" id="PF04564">
    <property type="entry name" value="U-box"/>
    <property type="match status" value="1"/>
</dbReference>
<dbReference type="GO" id="GO:0016567">
    <property type="term" value="P:protein ubiquitination"/>
    <property type="evidence" value="ECO:0007669"/>
    <property type="project" value="UniProtKB-UniRule"/>
</dbReference>
<evidence type="ECO:0000256" key="5">
    <source>
        <dbReference type="RuleBase" id="RU369093"/>
    </source>
</evidence>
<dbReference type="PANTHER" id="PTHR22849">
    <property type="entry name" value="WDSAM1 PROTEIN"/>
    <property type="match status" value="1"/>
</dbReference>
<evidence type="ECO:0000256" key="1">
    <source>
        <dbReference type="ARBA" id="ARBA00000900"/>
    </source>
</evidence>
<protein>
    <recommendedName>
        <fullName evidence="5 6">U-box domain-containing protein</fullName>
        <ecNumber evidence="5">2.3.2.27</ecNumber>
    </recommendedName>
    <alternativeName>
        <fullName evidence="5">RING-type E3 ubiquitin transferase PUB</fullName>
    </alternativeName>
</protein>
<dbReference type="FunFam" id="3.30.40.10:FF:000437">
    <property type="entry name" value="RING-type E3 ubiquitin transferase"/>
    <property type="match status" value="1"/>
</dbReference>
<dbReference type="InterPro" id="IPR016024">
    <property type="entry name" value="ARM-type_fold"/>
</dbReference>
<dbReference type="InterPro" id="IPR045185">
    <property type="entry name" value="PUB22/23/24-like"/>
</dbReference>
<organism evidence="7 8">
    <name type="scientific">Coptis chinensis</name>
    <dbReference type="NCBI Taxonomy" id="261450"/>
    <lineage>
        <taxon>Eukaryota</taxon>
        <taxon>Viridiplantae</taxon>
        <taxon>Streptophyta</taxon>
        <taxon>Embryophyta</taxon>
        <taxon>Tracheophyta</taxon>
        <taxon>Spermatophyta</taxon>
        <taxon>Magnoliopsida</taxon>
        <taxon>Ranunculales</taxon>
        <taxon>Ranunculaceae</taxon>
        <taxon>Coptidoideae</taxon>
        <taxon>Coptis</taxon>
    </lineage>
</organism>
<keyword evidence="3 5" id="KW-0808">Transferase</keyword>
<dbReference type="Pfam" id="PF25598">
    <property type="entry name" value="ARM_PUB"/>
    <property type="match status" value="1"/>
</dbReference>
<dbReference type="SUPFAM" id="SSF48371">
    <property type="entry name" value="ARM repeat"/>
    <property type="match status" value="1"/>
</dbReference>
<dbReference type="Gene3D" id="3.30.40.10">
    <property type="entry name" value="Zinc/RING finger domain, C3HC4 (zinc finger)"/>
    <property type="match status" value="1"/>
</dbReference>
<comment type="catalytic activity">
    <reaction evidence="1 5">
        <text>S-ubiquitinyl-[E2 ubiquitin-conjugating enzyme]-L-cysteine + [acceptor protein]-L-lysine = [E2 ubiquitin-conjugating enzyme]-L-cysteine + N(6)-ubiquitinyl-[acceptor protein]-L-lysine.</text>
        <dbReference type="EC" id="2.3.2.27"/>
    </reaction>
</comment>
<evidence type="ECO:0000256" key="2">
    <source>
        <dbReference type="ARBA" id="ARBA00004906"/>
    </source>
</evidence>
<dbReference type="EC" id="2.3.2.27" evidence="5"/>
<dbReference type="PANTHER" id="PTHR22849:SF128">
    <property type="entry name" value="U-BOX DOMAIN-CONTAINING PROTEIN"/>
    <property type="match status" value="1"/>
</dbReference>
<evidence type="ECO:0000313" key="7">
    <source>
        <dbReference type="EMBL" id="KAF9598108.1"/>
    </source>
</evidence>
<evidence type="ECO:0000256" key="3">
    <source>
        <dbReference type="ARBA" id="ARBA00022679"/>
    </source>
</evidence>
<dbReference type="InterPro" id="IPR045210">
    <property type="entry name" value="RING-Ubox_PUB"/>
</dbReference>
<name>A0A835HJN9_9MAGN</name>
<dbReference type="UniPathway" id="UPA00143"/>
<reference evidence="7 8" key="1">
    <citation type="submission" date="2020-10" db="EMBL/GenBank/DDBJ databases">
        <title>The Coptis chinensis genome and diversification of protoberbering-type alkaloids.</title>
        <authorList>
            <person name="Wang B."/>
            <person name="Shu S."/>
            <person name="Song C."/>
            <person name="Liu Y."/>
        </authorList>
    </citation>
    <scope>NUCLEOTIDE SEQUENCE [LARGE SCALE GENOMIC DNA]</scope>
    <source>
        <strain evidence="7">HL-2020</strain>
        <tissue evidence="7">Leaf</tissue>
    </source>
</reference>
<dbReference type="AlphaFoldDB" id="A0A835HJN9"/>
<dbReference type="InterPro" id="IPR013083">
    <property type="entry name" value="Znf_RING/FYVE/PHD"/>
</dbReference>
<evidence type="ECO:0000259" key="6">
    <source>
        <dbReference type="PROSITE" id="PS51698"/>
    </source>
</evidence>
<dbReference type="EMBL" id="JADFTS010000007">
    <property type="protein sequence ID" value="KAF9598108.1"/>
    <property type="molecule type" value="Genomic_DNA"/>
</dbReference>
<gene>
    <name evidence="7" type="ORF">IFM89_025210</name>
</gene>
<dbReference type="SMART" id="SM00504">
    <property type="entry name" value="Ubox"/>
    <property type="match status" value="1"/>
</dbReference>
<comment type="function">
    <text evidence="5">Functions as an E3 ubiquitin ligase.</text>
</comment>
<dbReference type="PROSITE" id="PS51698">
    <property type="entry name" value="U_BOX"/>
    <property type="match status" value="1"/>
</dbReference>
<comment type="caution">
    <text evidence="7">The sequence shown here is derived from an EMBL/GenBank/DDBJ whole genome shotgun (WGS) entry which is preliminary data.</text>
</comment>
<dbReference type="InterPro" id="IPR011989">
    <property type="entry name" value="ARM-like"/>
</dbReference>
<sequence>MSMDDVEIPQYFICPISLQIMKDPVTIVTGITYDRESIEQWLSADPNTCCPVTKQPLPKDFDLTPNHTLRRLIQAWCVTNAANGVDRIPTPKSPLNNIHILKLLQDLWCPQLQSKALRRLVSLAAENERNRKCMMEAGVAKAMVSMIIACYKKNVIDGVREALNVLSIISIPIAEINLFIYDFFDSIAWVLRRGKANHVELKTDALLVLKSVVELVCSSLLERLKPDFIVAILEVLRYNLSPQANKAALQVMLDACPWGRNKVKIIEAGAVFDLIELDLSWPDKRTSELNFCILDHLCSCADGRANFLAHPAGIAMVTKKIFRVSPLTDDRAVRILASICKFSATNEVLQEMLNVGAVAKLCMVLQADTSSNVKEKARDVLRLHNNIWGNSPCIQLYLLTRFPAS</sequence>